<dbReference type="GO" id="GO:0016740">
    <property type="term" value="F:transferase activity"/>
    <property type="evidence" value="ECO:0007669"/>
    <property type="project" value="UniProtKB-KW"/>
</dbReference>
<gene>
    <name evidence="2" type="ORF">SAMN04489812_2099</name>
</gene>
<dbReference type="Proteomes" id="UP000199103">
    <property type="component" value="Chromosome I"/>
</dbReference>
<dbReference type="OrthoDB" id="9771846at2"/>
<evidence type="ECO:0000313" key="3">
    <source>
        <dbReference type="Proteomes" id="UP000199103"/>
    </source>
</evidence>
<evidence type="ECO:0000259" key="1">
    <source>
        <dbReference type="Pfam" id="PF04230"/>
    </source>
</evidence>
<organism evidence="2 3">
    <name type="scientific">Microlunatus soli</name>
    <dbReference type="NCBI Taxonomy" id="630515"/>
    <lineage>
        <taxon>Bacteria</taxon>
        <taxon>Bacillati</taxon>
        <taxon>Actinomycetota</taxon>
        <taxon>Actinomycetes</taxon>
        <taxon>Propionibacteriales</taxon>
        <taxon>Propionibacteriaceae</taxon>
        <taxon>Microlunatus</taxon>
    </lineage>
</organism>
<evidence type="ECO:0000313" key="2">
    <source>
        <dbReference type="EMBL" id="SDS50209.1"/>
    </source>
</evidence>
<accession>A0A1H1SS34</accession>
<keyword evidence="3" id="KW-1185">Reference proteome</keyword>
<dbReference type="AlphaFoldDB" id="A0A1H1SS34"/>
<sequence>MKALILWGEERSANLGVRALGAGTEAILRRIDPAVEVSRQGYGPGDAPVRIGSHRSQLRRLIRDTDGLTDWVRQFDLVLDTRAGDSFADIYGLQRLWTMNLMSEIVGRARVPIVYSPQTIGPFGTRRGRLLGRRALGTATAVMARDRRSAEVAAELRRPVELLTTDVVFALDQLVALKTHDILLNVSGLLWQPNPHVDHLGYRRFLSQLFQQVQRSGRHVTLLAHVIDSPDPDNDEPACREFADQVAEAGDDRPEILVPTSLDDVRAKIATAELVIGSRMHACLNALSLGVPAIPLAYSRKFAPLLEAIDGPDSIDLKRQSDSAIDRVLETMDDPKAPDRAGAVRDRAQELLEPVPRLLERVVA</sequence>
<dbReference type="PANTHER" id="PTHR36836">
    <property type="entry name" value="COLANIC ACID BIOSYNTHESIS PROTEIN WCAK"/>
    <property type="match status" value="1"/>
</dbReference>
<dbReference type="InterPro" id="IPR007345">
    <property type="entry name" value="Polysacch_pyruvyl_Trfase"/>
</dbReference>
<name>A0A1H1SS34_9ACTN</name>
<dbReference type="PANTHER" id="PTHR36836:SF1">
    <property type="entry name" value="COLANIC ACID BIOSYNTHESIS PROTEIN WCAK"/>
    <property type="match status" value="1"/>
</dbReference>
<proteinExistence type="predicted"/>
<feature type="domain" description="Polysaccharide pyruvyl transferase" evidence="1">
    <location>
        <begin position="14"/>
        <end position="299"/>
    </location>
</feature>
<keyword evidence="2" id="KW-0808">Transferase</keyword>
<dbReference type="RefSeq" id="WP_091524066.1">
    <property type="nucleotide sequence ID" value="NZ_LT629772.1"/>
</dbReference>
<protein>
    <submittedName>
        <fullName evidence="2">Polysaccharide pyruvyl transferase family protein WcaK</fullName>
    </submittedName>
</protein>
<dbReference type="Pfam" id="PF04230">
    <property type="entry name" value="PS_pyruv_trans"/>
    <property type="match status" value="1"/>
</dbReference>
<reference evidence="2 3" key="1">
    <citation type="submission" date="2016-10" db="EMBL/GenBank/DDBJ databases">
        <authorList>
            <person name="de Groot N.N."/>
        </authorList>
    </citation>
    <scope>NUCLEOTIDE SEQUENCE [LARGE SCALE GENOMIC DNA]</scope>
    <source>
        <strain evidence="2 3">DSM 21800</strain>
    </source>
</reference>
<dbReference type="STRING" id="630515.SAMN04489812_2099"/>
<dbReference type="EMBL" id="LT629772">
    <property type="protein sequence ID" value="SDS50209.1"/>
    <property type="molecule type" value="Genomic_DNA"/>
</dbReference>